<evidence type="ECO:0000313" key="5">
    <source>
        <dbReference type="Proteomes" id="UP000255014"/>
    </source>
</evidence>
<proteinExistence type="predicted"/>
<dbReference type="PROSITE" id="PS51084">
    <property type="entry name" value="HIT_2"/>
    <property type="match status" value="1"/>
</dbReference>
<dbReference type="Proteomes" id="UP000255014">
    <property type="component" value="Unassembled WGS sequence"/>
</dbReference>
<accession>A0A0E8BC07</accession>
<dbReference type="SUPFAM" id="SSF54197">
    <property type="entry name" value="HIT-like"/>
    <property type="match status" value="1"/>
</dbReference>
<feature type="region of interest" description="Disordered" evidence="3">
    <location>
        <begin position="165"/>
        <end position="188"/>
    </location>
</feature>
<dbReference type="InterPro" id="IPR011146">
    <property type="entry name" value="HIT-like"/>
</dbReference>
<organism evidence="4 5">
    <name type="scientific">Bordetella pertussis</name>
    <dbReference type="NCBI Taxonomy" id="520"/>
    <lineage>
        <taxon>Bacteria</taxon>
        <taxon>Pseudomonadati</taxon>
        <taxon>Pseudomonadota</taxon>
        <taxon>Betaproteobacteria</taxon>
        <taxon>Burkholderiales</taxon>
        <taxon>Alcaligenaceae</taxon>
        <taxon>Bordetella</taxon>
    </lineage>
</organism>
<feature type="compositionally biased region" description="Low complexity" evidence="3">
    <location>
        <begin position="165"/>
        <end position="179"/>
    </location>
</feature>
<feature type="active site" description="Tele-AMP-histidine intermediate" evidence="1">
    <location>
        <position position="95"/>
    </location>
</feature>
<evidence type="ECO:0000256" key="3">
    <source>
        <dbReference type="SAM" id="MobiDB-lite"/>
    </source>
</evidence>
<dbReference type="InterPro" id="IPR036265">
    <property type="entry name" value="HIT-like_sf"/>
</dbReference>
<dbReference type="GO" id="GO:0009117">
    <property type="term" value="P:nucleotide metabolic process"/>
    <property type="evidence" value="ECO:0007669"/>
    <property type="project" value="TreeGrafter"/>
</dbReference>
<dbReference type="PANTHER" id="PTHR46648:SF1">
    <property type="entry name" value="ADENOSINE 5'-MONOPHOSPHORAMIDASE HNT1"/>
    <property type="match status" value="1"/>
</dbReference>
<dbReference type="GO" id="GO:0003824">
    <property type="term" value="F:catalytic activity"/>
    <property type="evidence" value="ECO:0007669"/>
    <property type="project" value="InterPro"/>
</dbReference>
<evidence type="ECO:0000256" key="1">
    <source>
        <dbReference type="PIRSR" id="PIRSR601310-1"/>
    </source>
</evidence>
<dbReference type="Gene3D" id="3.30.428.10">
    <property type="entry name" value="HIT-like"/>
    <property type="match status" value="1"/>
</dbReference>
<protein>
    <submittedName>
        <fullName evidence="4">Purine nucleoside phosphoramidase</fullName>
    </submittedName>
</protein>
<evidence type="ECO:0000256" key="2">
    <source>
        <dbReference type="PIRSR" id="PIRSR601310-3"/>
    </source>
</evidence>
<dbReference type="PRINTS" id="PR00332">
    <property type="entry name" value="HISTRIAD"/>
</dbReference>
<gene>
    <name evidence="4" type="primary">hit</name>
    <name evidence="4" type="ORF">NCTC10911_00107</name>
</gene>
<name>A0A0E8BC07_BORPT</name>
<feature type="short sequence motif" description="Histidine triad motif" evidence="2">
    <location>
        <begin position="93"/>
        <end position="97"/>
    </location>
</feature>
<dbReference type="EMBL" id="UFTT01000002">
    <property type="protein sequence ID" value="SUV63114.1"/>
    <property type="molecule type" value="Genomic_DNA"/>
</dbReference>
<dbReference type="Pfam" id="PF01230">
    <property type="entry name" value="HIT"/>
    <property type="match status" value="1"/>
</dbReference>
<evidence type="ECO:0000313" key="4">
    <source>
        <dbReference type="EMBL" id="SUV63114.1"/>
    </source>
</evidence>
<reference evidence="4 5" key="1">
    <citation type="submission" date="2018-06" db="EMBL/GenBank/DDBJ databases">
        <authorList>
            <consortium name="Pathogen Informatics"/>
            <person name="Doyle S."/>
        </authorList>
    </citation>
    <scope>NUCLEOTIDE SEQUENCE [LARGE SCALE GENOMIC DNA]</scope>
    <source>
        <strain evidence="4 5">NCTC10911</strain>
    </source>
</reference>
<dbReference type="InterPro" id="IPR001310">
    <property type="entry name" value="Histidine_triad_HIT"/>
</dbReference>
<dbReference type="AlphaFoldDB" id="A0A0E8BC07"/>
<dbReference type="PANTHER" id="PTHR46648">
    <property type="entry name" value="HIT FAMILY PROTEIN 1"/>
    <property type="match status" value="1"/>
</dbReference>
<sequence length="188" mass="21054">MSHDCLFCRISREEIPAHVIHQDSRLLAFLDIHPVRPGHVLIIPRQHYPYFEDMPADLAGHILNLGQRLARHMKRLYSVERVGFAFTGIHVAHAHAHLIPMHHPQDVTSTQYIEQKDLTFVMPPQSPPEQLASVAQDLRAPQKARAGPKTRPCRFPRCRIYSASLSASDASTSGRSTSSMKAMGALSP</sequence>